<reference evidence="1" key="2">
    <citation type="submission" date="2015-06" db="UniProtKB">
        <authorList>
            <consortium name="EnsemblMetazoa"/>
        </authorList>
    </citation>
    <scope>IDENTIFICATION</scope>
</reference>
<reference evidence="2" key="1">
    <citation type="submission" date="2013-02" db="EMBL/GenBank/DDBJ databases">
        <authorList>
            <person name="Hughes D."/>
        </authorList>
    </citation>
    <scope>NUCLEOTIDE SEQUENCE</scope>
    <source>
        <strain>Durham</strain>
        <strain evidence="2">NC isolate 2 -- Noor lab</strain>
    </source>
</reference>
<dbReference type="EnsemblMetazoa" id="MESCA009247-RA">
    <property type="protein sequence ID" value="MESCA009247-PA"/>
    <property type="gene ID" value="MESCA009247"/>
</dbReference>
<keyword evidence="2" id="KW-1185">Reference proteome</keyword>
<dbReference type="HOGENOM" id="CLU_2362094_0_0_1"/>
<dbReference type="EMBL" id="CAQQ02388733">
    <property type="status" value="NOT_ANNOTATED_CDS"/>
    <property type="molecule type" value="Genomic_DNA"/>
</dbReference>
<sequence>MDLDVDNLLKRCTEVPLRVNLKANGHFMVRYFQPSLIFYHNDKEIIEGLTIRFYVYTKTLPFATTKGPTKVKNYVQKSATHKGINPEQQTENLYQI</sequence>
<dbReference type="Proteomes" id="UP000015102">
    <property type="component" value="Unassembled WGS sequence"/>
</dbReference>
<proteinExistence type="predicted"/>
<dbReference type="AlphaFoldDB" id="T1GZE8"/>
<dbReference type="EMBL" id="CAQQ02388734">
    <property type="status" value="NOT_ANNOTATED_CDS"/>
    <property type="molecule type" value="Genomic_DNA"/>
</dbReference>
<evidence type="ECO:0000313" key="1">
    <source>
        <dbReference type="EnsemblMetazoa" id="MESCA009247-PA"/>
    </source>
</evidence>
<accession>T1GZE8</accession>
<protein>
    <submittedName>
        <fullName evidence="1">Uncharacterized protein</fullName>
    </submittedName>
</protein>
<name>T1GZE8_MEGSC</name>
<evidence type="ECO:0000313" key="2">
    <source>
        <dbReference type="Proteomes" id="UP000015102"/>
    </source>
</evidence>
<organism evidence="1 2">
    <name type="scientific">Megaselia scalaris</name>
    <name type="common">Humpbacked fly</name>
    <name type="synonym">Phora scalaris</name>
    <dbReference type="NCBI Taxonomy" id="36166"/>
    <lineage>
        <taxon>Eukaryota</taxon>
        <taxon>Metazoa</taxon>
        <taxon>Ecdysozoa</taxon>
        <taxon>Arthropoda</taxon>
        <taxon>Hexapoda</taxon>
        <taxon>Insecta</taxon>
        <taxon>Pterygota</taxon>
        <taxon>Neoptera</taxon>
        <taxon>Endopterygota</taxon>
        <taxon>Diptera</taxon>
        <taxon>Brachycera</taxon>
        <taxon>Muscomorpha</taxon>
        <taxon>Platypezoidea</taxon>
        <taxon>Phoridae</taxon>
        <taxon>Megaseliini</taxon>
        <taxon>Megaselia</taxon>
    </lineage>
</organism>